<keyword evidence="4 6" id="KW-0106">Calcium</keyword>
<proteinExistence type="inferred from homology"/>
<dbReference type="Pfam" id="PF06079">
    <property type="entry name" value="Apyrase"/>
    <property type="match status" value="1"/>
</dbReference>
<evidence type="ECO:0000313" key="9">
    <source>
        <dbReference type="Proteomes" id="UP000007819"/>
    </source>
</evidence>
<dbReference type="InterPro" id="IPR036258">
    <property type="entry name" value="Apyrase_sf"/>
</dbReference>
<dbReference type="Gene3D" id="2.120.10.100">
    <property type="entry name" value="Apyrase"/>
    <property type="match status" value="1"/>
</dbReference>
<dbReference type="GeneID" id="100166504"/>
<dbReference type="GO" id="GO:0004382">
    <property type="term" value="F:GDP phosphatase activity"/>
    <property type="evidence" value="ECO:0007669"/>
    <property type="project" value="TreeGrafter"/>
</dbReference>
<feature type="chain" id="PRO_5035900303" evidence="7">
    <location>
        <begin position="22"/>
        <end position="181"/>
    </location>
</feature>
<dbReference type="AlphaFoldDB" id="A0A8R2NS65"/>
<feature type="signal peptide" evidence="7">
    <location>
        <begin position="1"/>
        <end position="21"/>
    </location>
</feature>
<dbReference type="EnsemblMetazoa" id="XM_029490440.1">
    <property type="protein sequence ID" value="XP_029346300.1"/>
    <property type="gene ID" value="LOC100166504"/>
</dbReference>
<dbReference type="PANTHER" id="PTHR13023">
    <property type="entry name" value="APYRASE"/>
    <property type="match status" value="1"/>
</dbReference>
<evidence type="ECO:0000256" key="5">
    <source>
        <dbReference type="ARBA" id="ARBA00025738"/>
    </source>
</evidence>
<feature type="binding site" evidence="6">
    <location>
        <position position="125"/>
    </location>
    <ligand>
        <name>Ca(2+)</name>
        <dbReference type="ChEBI" id="CHEBI:29108"/>
    </ligand>
</feature>
<dbReference type="Proteomes" id="UP000007819">
    <property type="component" value="Chromosome A2"/>
</dbReference>
<reference evidence="8" key="2">
    <citation type="submission" date="2022-06" db="UniProtKB">
        <authorList>
            <consortium name="EnsemblMetazoa"/>
        </authorList>
    </citation>
    <scope>IDENTIFICATION</scope>
</reference>
<dbReference type="OrthoDB" id="25028at2759"/>
<dbReference type="GO" id="GO:0045134">
    <property type="term" value="F:UDP phosphatase activity"/>
    <property type="evidence" value="ECO:0007669"/>
    <property type="project" value="TreeGrafter"/>
</dbReference>
<comment type="similarity">
    <text evidence="5">Belongs to the apyrase family.</text>
</comment>
<protein>
    <submittedName>
        <fullName evidence="8">Uncharacterized protein</fullName>
    </submittedName>
</protein>
<evidence type="ECO:0000256" key="1">
    <source>
        <dbReference type="ARBA" id="ARBA00001913"/>
    </source>
</evidence>
<dbReference type="KEGG" id="api:100166504"/>
<keyword evidence="7" id="KW-0732">Signal</keyword>
<accession>A0A8R2NS65</accession>
<feature type="binding site" evidence="6">
    <location>
        <position position="126"/>
    </location>
    <ligand>
        <name>Ca(2+)</name>
        <dbReference type="ChEBI" id="CHEBI:29108"/>
    </ligand>
</feature>
<evidence type="ECO:0000256" key="6">
    <source>
        <dbReference type="PIRSR" id="PIRSR609283-1"/>
    </source>
</evidence>
<dbReference type="RefSeq" id="XP_029346300.1">
    <property type="nucleotide sequence ID" value="XM_029490440.1"/>
</dbReference>
<reference evidence="9" key="1">
    <citation type="submission" date="2010-06" db="EMBL/GenBank/DDBJ databases">
        <authorList>
            <person name="Jiang H."/>
            <person name="Abraham K."/>
            <person name="Ali S."/>
            <person name="Alsbrooks S.L."/>
            <person name="Anim B.N."/>
            <person name="Anosike U.S."/>
            <person name="Attaway T."/>
            <person name="Bandaranaike D.P."/>
            <person name="Battles P.K."/>
            <person name="Bell S.N."/>
            <person name="Bell A.V."/>
            <person name="Beltran B."/>
            <person name="Bickham C."/>
            <person name="Bustamante Y."/>
            <person name="Caleb T."/>
            <person name="Canada A."/>
            <person name="Cardenas V."/>
            <person name="Carter K."/>
            <person name="Chacko J."/>
            <person name="Chandrabose M.N."/>
            <person name="Chavez D."/>
            <person name="Chavez A."/>
            <person name="Chen L."/>
            <person name="Chu H.-S."/>
            <person name="Claassen K.J."/>
            <person name="Cockrell R."/>
            <person name="Collins M."/>
            <person name="Cooper J.A."/>
            <person name="Cree A."/>
            <person name="Curry S.M."/>
            <person name="Da Y."/>
            <person name="Dao M.D."/>
            <person name="Das B."/>
            <person name="Davila M.-L."/>
            <person name="Davy-Carroll L."/>
            <person name="Denson S."/>
            <person name="Dinh H."/>
            <person name="Ebong V.E."/>
            <person name="Edwards J.R."/>
            <person name="Egan A."/>
            <person name="El-Daye J."/>
            <person name="Escobedo L."/>
            <person name="Fernandez S."/>
            <person name="Fernando P.R."/>
            <person name="Flagg N."/>
            <person name="Forbes L.D."/>
            <person name="Fowler R.G."/>
            <person name="Fu Q."/>
            <person name="Gabisi R.A."/>
            <person name="Ganer J."/>
            <person name="Garbino Pronczuk A."/>
            <person name="Garcia R.M."/>
            <person name="Garner T."/>
            <person name="Garrett T.E."/>
            <person name="Gonzalez D.A."/>
            <person name="Hamid H."/>
            <person name="Hawkins E.S."/>
            <person name="Hirani K."/>
            <person name="Hogues M.E."/>
            <person name="Hollins B."/>
            <person name="Hsiao C.-H."/>
            <person name="Jabil R."/>
            <person name="James M.L."/>
            <person name="Jhangiani S.N."/>
            <person name="Johnson B."/>
            <person name="Johnson Q."/>
            <person name="Joshi V."/>
            <person name="Kalu J.B."/>
            <person name="Kam C."/>
            <person name="Kashfia A."/>
            <person name="Keebler J."/>
            <person name="Kisamo H."/>
            <person name="Kovar C.L."/>
            <person name="Lago L.A."/>
            <person name="Lai C.-Y."/>
            <person name="Laidlaw J."/>
            <person name="Lara F."/>
            <person name="Le T.-K."/>
            <person name="Lee S.L."/>
            <person name="Legall F.H."/>
            <person name="Lemon S.J."/>
            <person name="Lewis L.R."/>
            <person name="Li B."/>
            <person name="Liu Y."/>
            <person name="Liu Y.-S."/>
            <person name="Lopez J."/>
            <person name="Lozado R.J."/>
            <person name="Lu J."/>
            <person name="Madu R.C."/>
            <person name="Maheshwari M."/>
            <person name="Maheshwari R."/>
            <person name="Malloy K."/>
            <person name="Martinez E."/>
            <person name="Mathew T."/>
            <person name="Mercado I.C."/>
            <person name="Mercado C."/>
            <person name="Meyer B."/>
            <person name="Montgomery K."/>
            <person name="Morgan M.B."/>
            <person name="Munidasa M."/>
            <person name="Nazareth L.V."/>
            <person name="Nelson J."/>
            <person name="Ng B.M."/>
            <person name="Nguyen N.B."/>
            <person name="Nguyen P.Q."/>
            <person name="Nguyen T."/>
            <person name="Obregon M."/>
            <person name="Okwuonu G.O."/>
            <person name="Onwere C.G."/>
            <person name="Orozco G."/>
            <person name="Parra A."/>
            <person name="Patel S."/>
            <person name="Patil S."/>
            <person name="Perez A."/>
            <person name="Perez Y."/>
            <person name="Pham C."/>
            <person name="Primus E.L."/>
            <person name="Pu L.-L."/>
            <person name="Puazo M."/>
            <person name="Qin X."/>
            <person name="Quiroz J.B."/>
            <person name="Reese J."/>
            <person name="Richards S."/>
            <person name="Rives C.M."/>
            <person name="Robberts R."/>
            <person name="Ruiz S.J."/>
            <person name="Ruiz M.J."/>
            <person name="Santibanez J."/>
            <person name="Schneider B.W."/>
            <person name="Sisson I."/>
            <person name="Smith M."/>
            <person name="Sodergren E."/>
            <person name="Song X.-Z."/>
            <person name="Song B.B."/>
            <person name="Summersgill H."/>
            <person name="Thelus R."/>
            <person name="Thornton R.D."/>
            <person name="Trejos Z.Y."/>
            <person name="Usmani K."/>
            <person name="Vattathil S."/>
            <person name="Villasana D."/>
            <person name="Walker D.L."/>
            <person name="Wang S."/>
            <person name="Wang K."/>
            <person name="White C.S."/>
            <person name="Williams A.C."/>
            <person name="Williamson J."/>
            <person name="Wilson K."/>
            <person name="Woghiren I.O."/>
            <person name="Woodworth J.R."/>
            <person name="Worley K.C."/>
            <person name="Wright R.A."/>
            <person name="Wu W."/>
            <person name="Young L."/>
            <person name="Zhang L."/>
            <person name="Zhang J."/>
            <person name="Zhu Y."/>
            <person name="Muzny D.M."/>
            <person name="Weinstock G."/>
            <person name="Gibbs R.A."/>
        </authorList>
    </citation>
    <scope>NUCLEOTIDE SEQUENCE [LARGE SCALE GENOMIC DNA]</scope>
    <source>
        <strain evidence="9">LSR1</strain>
    </source>
</reference>
<name>A0A8R2NS65_ACYPI</name>
<keyword evidence="3" id="KW-0378">Hydrolase</keyword>
<evidence type="ECO:0000256" key="2">
    <source>
        <dbReference type="ARBA" id="ARBA00022723"/>
    </source>
</evidence>
<dbReference type="PANTHER" id="PTHR13023:SF3">
    <property type="entry name" value="SOLUBLE CALCIUM-ACTIVATED NUCLEOTIDASE 1"/>
    <property type="match status" value="1"/>
</dbReference>
<evidence type="ECO:0000256" key="3">
    <source>
        <dbReference type="ARBA" id="ARBA00022801"/>
    </source>
</evidence>
<dbReference type="GO" id="GO:0030166">
    <property type="term" value="P:proteoglycan biosynthetic process"/>
    <property type="evidence" value="ECO:0007669"/>
    <property type="project" value="TreeGrafter"/>
</dbReference>
<keyword evidence="2 6" id="KW-0479">Metal-binding</keyword>
<organism evidence="8 9">
    <name type="scientific">Acyrthosiphon pisum</name>
    <name type="common">Pea aphid</name>
    <dbReference type="NCBI Taxonomy" id="7029"/>
    <lineage>
        <taxon>Eukaryota</taxon>
        <taxon>Metazoa</taxon>
        <taxon>Ecdysozoa</taxon>
        <taxon>Arthropoda</taxon>
        <taxon>Hexapoda</taxon>
        <taxon>Insecta</taxon>
        <taxon>Pterygota</taxon>
        <taxon>Neoptera</taxon>
        <taxon>Paraneoptera</taxon>
        <taxon>Hemiptera</taxon>
        <taxon>Sternorrhyncha</taxon>
        <taxon>Aphidomorpha</taxon>
        <taxon>Aphidoidea</taxon>
        <taxon>Aphididae</taxon>
        <taxon>Macrosiphini</taxon>
        <taxon>Acyrthosiphon</taxon>
    </lineage>
</organism>
<evidence type="ECO:0000256" key="7">
    <source>
        <dbReference type="SAM" id="SignalP"/>
    </source>
</evidence>
<evidence type="ECO:0000313" key="8">
    <source>
        <dbReference type="EnsemblMetazoa" id="XP_029346300.1"/>
    </source>
</evidence>
<sequence>MSIQLTNLLILASITTNIVFGAPATSVSDSNHNLITELIDTKYPITKPIKFLDGSVKYRIAIIADLDRNSVSPDEPDTWISYFKEGHLTYKPSDEKISIEWDDFESNGDRLKTNLSVNGRGAELSELVTYNSKLITLDDKTGYLYLIQNKILEPWVKVLAGNGQKDEGNNIHFALRYPLNA</sequence>
<dbReference type="SUPFAM" id="SSF101887">
    <property type="entry name" value="Apyrase"/>
    <property type="match status" value="1"/>
</dbReference>
<keyword evidence="9" id="KW-1185">Reference proteome</keyword>
<comment type="cofactor">
    <cofactor evidence="1 6">
        <name>Ca(2+)</name>
        <dbReference type="ChEBI" id="CHEBI:29108"/>
    </cofactor>
</comment>
<evidence type="ECO:0000256" key="4">
    <source>
        <dbReference type="ARBA" id="ARBA00022837"/>
    </source>
</evidence>
<dbReference type="InterPro" id="IPR009283">
    <property type="entry name" value="Apyrase"/>
</dbReference>
<dbReference type="GO" id="GO:0005509">
    <property type="term" value="F:calcium ion binding"/>
    <property type="evidence" value="ECO:0007669"/>
    <property type="project" value="InterPro"/>
</dbReference>